<dbReference type="InterPro" id="IPR009811">
    <property type="entry name" value="DUF1380"/>
</dbReference>
<evidence type="ECO:0000313" key="2">
    <source>
        <dbReference type="Proteomes" id="UP000659084"/>
    </source>
</evidence>
<name>A0AAW3WYI3_SERFO</name>
<dbReference type="RefSeq" id="WP_179253929.1">
    <property type="nucleotide sequence ID" value="NZ_JACBIW010000036.1"/>
</dbReference>
<proteinExistence type="predicted"/>
<sequence length="134" mass="15053">MFGSVKDVCAELFREYGSDEPITVLIWDAHAVRYFAQEWNPNDGDVLAILETIGCSDIEDYQRYGINQQYIQDAMTKIADSRSRTRQVEVSASALETVLHLAAEALDSNDLETMDDDTARKHYAIEALLAALHP</sequence>
<dbReference type="EMBL" id="JACNYO010000040">
    <property type="protein sequence ID" value="MBC3215303.1"/>
    <property type="molecule type" value="Genomic_DNA"/>
</dbReference>
<protein>
    <submittedName>
        <fullName evidence="1">DUF1380 family protein</fullName>
    </submittedName>
</protein>
<reference evidence="1" key="1">
    <citation type="submission" date="2020-08" db="EMBL/GenBank/DDBJ databases">
        <title>Food and environmental bacterial isolates.</title>
        <authorList>
            <person name="Richter L."/>
            <person name="Du Plessis E.M."/>
            <person name="Duvenage S."/>
            <person name="Allam M."/>
            <person name="Korsten L."/>
        </authorList>
    </citation>
    <scope>NUCLEOTIDE SEQUENCE</scope>
    <source>
        <strain evidence="1">UPMP2127</strain>
    </source>
</reference>
<dbReference type="AlphaFoldDB" id="A0AAW3WYI3"/>
<dbReference type="Proteomes" id="UP000659084">
    <property type="component" value="Unassembled WGS sequence"/>
</dbReference>
<evidence type="ECO:0000313" key="1">
    <source>
        <dbReference type="EMBL" id="MBC3215303.1"/>
    </source>
</evidence>
<comment type="caution">
    <text evidence="1">The sequence shown here is derived from an EMBL/GenBank/DDBJ whole genome shotgun (WGS) entry which is preliminary data.</text>
</comment>
<gene>
    <name evidence="1" type="ORF">H8J20_24535</name>
</gene>
<dbReference type="Pfam" id="PF07128">
    <property type="entry name" value="DUF1380"/>
    <property type="match status" value="1"/>
</dbReference>
<organism evidence="1 2">
    <name type="scientific">Serratia fonticola</name>
    <dbReference type="NCBI Taxonomy" id="47917"/>
    <lineage>
        <taxon>Bacteria</taxon>
        <taxon>Pseudomonadati</taxon>
        <taxon>Pseudomonadota</taxon>
        <taxon>Gammaproteobacteria</taxon>
        <taxon>Enterobacterales</taxon>
        <taxon>Yersiniaceae</taxon>
        <taxon>Serratia</taxon>
    </lineage>
</organism>
<accession>A0AAW3WYI3</accession>